<dbReference type="AlphaFoldDB" id="A0A1J1J5X7"/>
<keyword evidence="2" id="KW-1185">Reference proteome</keyword>
<reference evidence="1 2" key="1">
    <citation type="submission" date="2015-04" db="EMBL/GenBank/DDBJ databases">
        <authorList>
            <person name="Syromyatnikov M.Y."/>
            <person name="Popov V.N."/>
        </authorList>
    </citation>
    <scope>NUCLEOTIDE SEQUENCE [LARGE SCALE GENOMIC DNA]</scope>
</reference>
<gene>
    <name evidence="1" type="ORF">CLUMA_CG019870</name>
</gene>
<protein>
    <submittedName>
        <fullName evidence="1">CLUMA_CG019870, isoform A</fullName>
    </submittedName>
</protein>
<dbReference type="Proteomes" id="UP000183832">
    <property type="component" value="Unassembled WGS sequence"/>
</dbReference>
<accession>A0A1J1J5X7</accession>
<evidence type="ECO:0000313" key="2">
    <source>
        <dbReference type="Proteomes" id="UP000183832"/>
    </source>
</evidence>
<organism evidence="1 2">
    <name type="scientific">Clunio marinus</name>
    <dbReference type="NCBI Taxonomy" id="568069"/>
    <lineage>
        <taxon>Eukaryota</taxon>
        <taxon>Metazoa</taxon>
        <taxon>Ecdysozoa</taxon>
        <taxon>Arthropoda</taxon>
        <taxon>Hexapoda</taxon>
        <taxon>Insecta</taxon>
        <taxon>Pterygota</taxon>
        <taxon>Neoptera</taxon>
        <taxon>Endopterygota</taxon>
        <taxon>Diptera</taxon>
        <taxon>Nematocera</taxon>
        <taxon>Chironomoidea</taxon>
        <taxon>Chironomidae</taxon>
        <taxon>Clunio</taxon>
    </lineage>
</organism>
<dbReference type="EMBL" id="CVRI01000067">
    <property type="protein sequence ID" value="CRL06878.1"/>
    <property type="molecule type" value="Genomic_DNA"/>
</dbReference>
<name>A0A1J1J5X7_9DIPT</name>
<proteinExistence type="predicted"/>
<sequence>MLKAFFVYLTENKSKICNQMKLIMSLISIRTRSQHDDHHMTCRTARKKETRSNYFKIGSEQTQMMIWLKTQTKYEDI</sequence>
<evidence type="ECO:0000313" key="1">
    <source>
        <dbReference type="EMBL" id="CRL06878.1"/>
    </source>
</evidence>